<keyword evidence="1" id="KW-0175">Coiled coil</keyword>
<protein>
    <recommendedName>
        <fullName evidence="5">ALMS motif domain-containing protein</fullName>
    </recommendedName>
</protein>
<dbReference type="OrthoDB" id="5919591at2759"/>
<feature type="region of interest" description="Disordered" evidence="2">
    <location>
        <begin position="1"/>
        <end position="124"/>
    </location>
</feature>
<feature type="coiled-coil region" evidence="1">
    <location>
        <begin position="141"/>
        <end position="168"/>
    </location>
</feature>
<feature type="compositionally biased region" description="Basic and acidic residues" evidence="2">
    <location>
        <begin position="26"/>
        <end position="38"/>
    </location>
</feature>
<feature type="compositionally biased region" description="Polar residues" evidence="2">
    <location>
        <begin position="188"/>
        <end position="220"/>
    </location>
</feature>
<evidence type="ECO:0000256" key="1">
    <source>
        <dbReference type="SAM" id="Coils"/>
    </source>
</evidence>
<gene>
    <name evidence="3" type="ORF">T07_2614</name>
</gene>
<comment type="caution">
    <text evidence="3">The sequence shown here is derived from an EMBL/GenBank/DDBJ whole genome shotgun (WGS) entry which is preliminary data.</text>
</comment>
<organism evidence="3 4">
    <name type="scientific">Trichinella nelsoni</name>
    <dbReference type="NCBI Taxonomy" id="6336"/>
    <lineage>
        <taxon>Eukaryota</taxon>
        <taxon>Metazoa</taxon>
        <taxon>Ecdysozoa</taxon>
        <taxon>Nematoda</taxon>
        <taxon>Enoplea</taxon>
        <taxon>Dorylaimia</taxon>
        <taxon>Trichinellida</taxon>
        <taxon>Trichinellidae</taxon>
        <taxon>Trichinella</taxon>
    </lineage>
</organism>
<sequence>MTDGKQEFHHSGNCSKMKKSTRPKQQHADERTKAESVGKRSTNLVHEISRYYKPVLGREEPWSTGSSSADRLSPLPSVGGPQSNVPEQDVLTSTSTGTSTRTRTSRSPTVSSTWSTADGDFDRDHPRLERMSAKLACDQLKALLLNQRQEYRRKLALEKAKRRAVENLLLLQERRSDNASRSSASISTVDHSSSPLPQPSLDTTTTSTVSQSNKENSLLHSSGDGDHWREVTLVASRSTGQHWSASSIRSDVSTSRAGISWFLPLGRSDYQSTGQPCPPLQVQTDFAPGWKCLITRRPSVVESIRRRQASLQEAHAYRKTVSAKTRQLAEHVALGLLSEEEAAEAMMHLPRSDAFLHCDLLRETRRKHRSLPERQQKILQARQQVQLATNRILARMYSQRHAYEMLMRKCHHGKEKQPQSRKH</sequence>
<proteinExistence type="predicted"/>
<evidence type="ECO:0000313" key="4">
    <source>
        <dbReference type="Proteomes" id="UP000054630"/>
    </source>
</evidence>
<evidence type="ECO:0000313" key="3">
    <source>
        <dbReference type="EMBL" id="KRX22166.1"/>
    </source>
</evidence>
<keyword evidence="4" id="KW-1185">Reference proteome</keyword>
<dbReference type="Proteomes" id="UP000054630">
    <property type="component" value="Unassembled WGS sequence"/>
</dbReference>
<dbReference type="AlphaFoldDB" id="A0A0V0S5V8"/>
<feature type="compositionally biased region" description="Basic residues" evidence="2">
    <location>
        <begin position="16"/>
        <end position="25"/>
    </location>
</feature>
<evidence type="ECO:0008006" key="5">
    <source>
        <dbReference type="Google" id="ProtNLM"/>
    </source>
</evidence>
<feature type="compositionally biased region" description="Low complexity" evidence="2">
    <location>
        <begin position="92"/>
        <end position="116"/>
    </location>
</feature>
<dbReference type="EMBL" id="JYDL01000033">
    <property type="protein sequence ID" value="KRX22166.1"/>
    <property type="molecule type" value="Genomic_DNA"/>
</dbReference>
<name>A0A0V0S5V8_9BILA</name>
<accession>A0A0V0S5V8</accession>
<reference evidence="3 4" key="1">
    <citation type="submission" date="2015-01" db="EMBL/GenBank/DDBJ databases">
        <title>Evolution of Trichinella species and genotypes.</title>
        <authorList>
            <person name="Korhonen P.K."/>
            <person name="Edoardo P."/>
            <person name="Giuseppe L.R."/>
            <person name="Gasser R.B."/>
        </authorList>
    </citation>
    <scope>NUCLEOTIDE SEQUENCE [LARGE SCALE GENOMIC DNA]</scope>
    <source>
        <strain evidence="3">ISS37</strain>
    </source>
</reference>
<feature type="compositionally biased region" description="Basic and acidic residues" evidence="2">
    <location>
        <begin position="1"/>
        <end position="10"/>
    </location>
</feature>
<evidence type="ECO:0000256" key="2">
    <source>
        <dbReference type="SAM" id="MobiDB-lite"/>
    </source>
</evidence>
<feature type="region of interest" description="Disordered" evidence="2">
    <location>
        <begin position="176"/>
        <end position="224"/>
    </location>
</feature>